<comment type="caution">
    <text evidence="2">The sequence shown here is derived from an EMBL/GenBank/DDBJ whole genome shotgun (WGS) entry which is preliminary data.</text>
</comment>
<organism evidence="2 3">
    <name type="scientific">Ciceribacter lividus</name>
    <dbReference type="NCBI Taxonomy" id="1197950"/>
    <lineage>
        <taxon>Bacteria</taxon>
        <taxon>Pseudomonadati</taxon>
        <taxon>Pseudomonadota</taxon>
        <taxon>Alphaproteobacteria</taxon>
        <taxon>Hyphomicrobiales</taxon>
        <taxon>Rhizobiaceae</taxon>
        <taxon>Ciceribacter</taxon>
    </lineage>
</organism>
<dbReference type="InterPro" id="IPR036291">
    <property type="entry name" value="NAD(P)-bd_dom_sf"/>
</dbReference>
<dbReference type="PANTHER" id="PTHR43377:SF1">
    <property type="entry name" value="BILIVERDIN REDUCTASE A"/>
    <property type="match status" value="1"/>
</dbReference>
<dbReference type="InterPro" id="IPR000683">
    <property type="entry name" value="Gfo/Idh/MocA-like_OxRdtase_N"/>
</dbReference>
<dbReference type="RefSeq" id="WP_114365282.1">
    <property type="nucleotide sequence ID" value="NZ_QPIX01000019.1"/>
</dbReference>
<reference evidence="2 3" key="1">
    <citation type="submission" date="2018-07" db="EMBL/GenBank/DDBJ databases">
        <title>Genomic Encyclopedia of Type Strains, Phase IV (KMG-IV): sequencing the most valuable type-strain genomes for metagenomic binning, comparative biology and taxonomic classification.</title>
        <authorList>
            <person name="Goeker M."/>
        </authorList>
    </citation>
    <scope>NUCLEOTIDE SEQUENCE [LARGE SCALE GENOMIC DNA]</scope>
    <source>
        <strain evidence="2 3">DSM 25528</strain>
    </source>
</reference>
<feature type="domain" description="Gfo/Idh/MocA-like oxidoreductase N-terminal" evidence="1">
    <location>
        <begin position="3"/>
        <end position="120"/>
    </location>
</feature>
<dbReference type="SUPFAM" id="SSF55347">
    <property type="entry name" value="Glyceraldehyde-3-phosphate dehydrogenase-like, C-terminal domain"/>
    <property type="match status" value="1"/>
</dbReference>
<name>A0A6I7HGH5_9HYPH</name>
<dbReference type="InterPro" id="IPR051450">
    <property type="entry name" value="Gfo/Idh/MocA_Oxidoreductases"/>
</dbReference>
<accession>A0A6I7HGH5</accession>
<sequence>MARIALIGAGRMGSRFSQAIRKSGHDIAVIFDPMETPFAIISEPQLAGLHTRDFSEVLSRDVDAVVICTTADSHVAIAQNLIEAGKKRIIIEKPLSQSLASAESLADLANRFGVRIIVNHGRRYCANTRSLKALDGNPATGSLRSIIIKMGGGSLGCVGTHWIDLCNNLLGGKPEQVFCALSHETPDNNRGPQFFDPGGTALFFYGTGKRAIIDLGDDVGIVGGADFIFERGMVSWKTEGGDWSYMHRRTEDNAKPLTFYGLPLIADEFRSVPPDLVDYAVAAIQDAFSDDAPESGIDKAVETMEVYAALRWSAAAGHPVSLPLEAAAKREIYTIP</sequence>
<protein>
    <submittedName>
        <fullName evidence="2">Putative dehydrogenase</fullName>
    </submittedName>
</protein>
<dbReference type="Gene3D" id="3.30.360.10">
    <property type="entry name" value="Dihydrodipicolinate Reductase, domain 2"/>
    <property type="match status" value="1"/>
</dbReference>
<dbReference type="AlphaFoldDB" id="A0A6I7HGH5"/>
<dbReference type="GO" id="GO:0000166">
    <property type="term" value="F:nucleotide binding"/>
    <property type="evidence" value="ECO:0007669"/>
    <property type="project" value="InterPro"/>
</dbReference>
<dbReference type="Proteomes" id="UP000252582">
    <property type="component" value="Unassembled WGS sequence"/>
</dbReference>
<evidence type="ECO:0000259" key="1">
    <source>
        <dbReference type="Pfam" id="PF01408"/>
    </source>
</evidence>
<dbReference type="SUPFAM" id="SSF51735">
    <property type="entry name" value="NAD(P)-binding Rossmann-fold domains"/>
    <property type="match status" value="1"/>
</dbReference>
<evidence type="ECO:0000313" key="2">
    <source>
        <dbReference type="EMBL" id="RCW19731.1"/>
    </source>
</evidence>
<proteinExistence type="predicted"/>
<evidence type="ECO:0000313" key="3">
    <source>
        <dbReference type="Proteomes" id="UP000252582"/>
    </source>
</evidence>
<dbReference type="Gene3D" id="3.40.50.720">
    <property type="entry name" value="NAD(P)-binding Rossmann-like Domain"/>
    <property type="match status" value="1"/>
</dbReference>
<dbReference type="Pfam" id="PF01408">
    <property type="entry name" value="GFO_IDH_MocA"/>
    <property type="match status" value="1"/>
</dbReference>
<dbReference type="PANTHER" id="PTHR43377">
    <property type="entry name" value="BILIVERDIN REDUCTASE A"/>
    <property type="match status" value="1"/>
</dbReference>
<keyword evidence="3" id="KW-1185">Reference proteome</keyword>
<gene>
    <name evidence="2" type="ORF">DFR48_1195</name>
</gene>
<dbReference type="EMBL" id="QPIX01000019">
    <property type="protein sequence ID" value="RCW19731.1"/>
    <property type="molecule type" value="Genomic_DNA"/>
</dbReference>